<feature type="compositionally biased region" description="Acidic residues" evidence="1">
    <location>
        <begin position="160"/>
        <end position="172"/>
    </location>
</feature>
<sequence>MDERRRQHYEIDEKKLKRLLRRSVQYVVSVCLFGLFVWYSSGFSILPQSLNAYFSTFLLSMLTRTLQRKYMFLLCNAILAFLATKSLYHAPPPVLNGVVECYYEQQQVSSSELLQDPFLTETEEGKEHHDEASSITKDEEGGKGINSEEEVLQVERTQQDEGDATNEEELANADELNRKFEEFIRKMKEEIRIEAQTHPIAV</sequence>
<dbReference type="PANTHER" id="PTHR34947:SF4">
    <property type="entry name" value="TRANSMEMBRANE PROTEIN"/>
    <property type="match status" value="1"/>
</dbReference>
<dbReference type="EMBL" id="JASCZI010181431">
    <property type="protein sequence ID" value="MED6183389.1"/>
    <property type="molecule type" value="Genomic_DNA"/>
</dbReference>
<accession>A0ABU6WDP7</accession>
<dbReference type="Proteomes" id="UP001341840">
    <property type="component" value="Unassembled WGS sequence"/>
</dbReference>
<dbReference type="PANTHER" id="PTHR34947">
    <property type="entry name" value="TRANSMEMBRANE PROTEIN"/>
    <property type="match status" value="1"/>
</dbReference>
<evidence type="ECO:0000256" key="2">
    <source>
        <dbReference type="SAM" id="Phobius"/>
    </source>
</evidence>
<gene>
    <name evidence="3" type="ORF">PIB30_037481</name>
</gene>
<keyword evidence="4" id="KW-1185">Reference proteome</keyword>
<proteinExistence type="predicted"/>
<evidence type="ECO:0000313" key="3">
    <source>
        <dbReference type="EMBL" id="MED6183389.1"/>
    </source>
</evidence>
<keyword evidence="2" id="KW-0472">Membrane</keyword>
<name>A0ABU6WDP7_9FABA</name>
<feature type="compositionally biased region" description="Basic and acidic residues" evidence="1">
    <location>
        <begin position="123"/>
        <end position="142"/>
    </location>
</feature>
<evidence type="ECO:0000313" key="4">
    <source>
        <dbReference type="Proteomes" id="UP001341840"/>
    </source>
</evidence>
<evidence type="ECO:0000256" key="1">
    <source>
        <dbReference type="SAM" id="MobiDB-lite"/>
    </source>
</evidence>
<organism evidence="3 4">
    <name type="scientific">Stylosanthes scabra</name>
    <dbReference type="NCBI Taxonomy" id="79078"/>
    <lineage>
        <taxon>Eukaryota</taxon>
        <taxon>Viridiplantae</taxon>
        <taxon>Streptophyta</taxon>
        <taxon>Embryophyta</taxon>
        <taxon>Tracheophyta</taxon>
        <taxon>Spermatophyta</taxon>
        <taxon>Magnoliopsida</taxon>
        <taxon>eudicotyledons</taxon>
        <taxon>Gunneridae</taxon>
        <taxon>Pentapetalae</taxon>
        <taxon>rosids</taxon>
        <taxon>fabids</taxon>
        <taxon>Fabales</taxon>
        <taxon>Fabaceae</taxon>
        <taxon>Papilionoideae</taxon>
        <taxon>50 kb inversion clade</taxon>
        <taxon>dalbergioids sensu lato</taxon>
        <taxon>Dalbergieae</taxon>
        <taxon>Pterocarpus clade</taxon>
        <taxon>Stylosanthes</taxon>
    </lineage>
</organism>
<feature type="transmembrane region" description="Helical" evidence="2">
    <location>
        <begin position="20"/>
        <end position="39"/>
    </location>
</feature>
<feature type="region of interest" description="Disordered" evidence="1">
    <location>
        <begin position="122"/>
        <end position="175"/>
    </location>
</feature>
<reference evidence="3 4" key="1">
    <citation type="journal article" date="2023" name="Plants (Basel)">
        <title>Bridging the Gap: Combining Genomics and Transcriptomics Approaches to Understand Stylosanthes scabra, an Orphan Legume from the Brazilian Caatinga.</title>
        <authorList>
            <person name="Ferreira-Neto J.R.C."/>
            <person name="da Silva M.D."/>
            <person name="Binneck E."/>
            <person name="de Melo N.F."/>
            <person name="da Silva R.H."/>
            <person name="de Melo A.L.T.M."/>
            <person name="Pandolfi V."/>
            <person name="Bustamante F.O."/>
            <person name="Brasileiro-Vidal A.C."/>
            <person name="Benko-Iseppon A.M."/>
        </authorList>
    </citation>
    <scope>NUCLEOTIDE SEQUENCE [LARGE SCALE GENOMIC DNA]</scope>
    <source>
        <tissue evidence="3">Leaves</tissue>
    </source>
</reference>
<protein>
    <submittedName>
        <fullName evidence="3">Uncharacterized protein</fullName>
    </submittedName>
</protein>
<comment type="caution">
    <text evidence="3">The sequence shown here is derived from an EMBL/GenBank/DDBJ whole genome shotgun (WGS) entry which is preliminary data.</text>
</comment>
<keyword evidence="2" id="KW-1133">Transmembrane helix</keyword>
<keyword evidence="2" id="KW-0812">Transmembrane</keyword>